<keyword evidence="3" id="KW-1185">Reference proteome</keyword>
<evidence type="ECO:0000313" key="3">
    <source>
        <dbReference type="Proteomes" id="UP000061457"/>
    </source>
</evidence>
<dbReference type="AlphaFoldDB" id="A0A0S2K8P6"/>
<accession>A0A0S2K8P6</accession>
<dbReference type="RefSeq" id="WP_058032259.1">
    <property type="nucleotide sequence ID" value="NZ_CP013188.1"/>
</dbReference>
<sequence>MSDFCTALFTNHRTRDLNVDQIHHLKPPQSDRFTVFSVMTCTNSREANAMLYYLITSQNYKTFRNIEDKVKGIAYVEDITHLCTHEPHPWHSWLTNKVAYLIKAELLFALWVVVSVFIAASVTELSTGLFVIGGVVVVLFSIWVCGLIGIEQVSHYISCQDMLKDIEDSLAMYIEAQEENKERIEYILNSETELNMYKVKV</sequence>
<dbReference type="OrthoDB" id="6295063at2"/>
<feature type="transmembrane region" description="Helical" evidence="1">
    <location>
        <begin position="129"/>
        <end position="150"/>
    </location>
</feature>
<proteinExistence type="predicted"/>
<dbReference type="KEGG" id="pphe:PP2015_3935"/>
<evidence type="ECO:0000313" key="2">
    <source>
        <dbReference type="EMBL" id="ALO44403.1"/>
    </source>
</evidence>
<feature type="transmembrane region" description="Helical" evidence="1">
    <location>
        <begin position="106"/>
        <end position="123"/>
    </location>
</feature>
<name>A0A0S2K8P6_9GAMM</name>
<keyword evidence="1" id="KW-0472">Membrane</keyword>
<gene>
    <name evidence="2" type="ORF">PP2015_3935</name>
</gene>
<dbReference type="EMBL" id="CP013188">
    <property type="protein sequence ID" value="ALO44403.1"/>
    <property type="molecule type" value="Genomic_DNA"/>
</dbReference>
<dbReference type="Proteomes" id="UP000061457">
    <property type="component" value="Chromosome II"/>
</dbReference>
<keyword evidence="1" id="KW-1133">Transmembrane helix</keyword>
<reference evidence="2 3" key="1">
    <citation type="submission" date="2015-11" db="EMBL/GenBank/DDBJ databases">
        <authorList>
            <person name="Zhang Y."/>
            <person name="Guo Z."/>
        </authorList>
    </citation>
    <scope>NUCLEOTIDE SEQUENCE [LARGE SCALE GENOMIC DNA]</scope>
    <source>
        <strain evidence="2 3">KCTC 12086</strain>
    </source>
</reference>
<keyword evidence="1" id="KW-0812">Transmembrane</keyword>
<protein>
    <submittedName>
        <fullName evidence="2">Uncharacterized protein</fullName>
    </submittedName>
</protein>
<evidence type="ECO:0000256" key="1">
    <source>
        <dbReference type="SAM" id="Phobius"/>
    </source>
</evidence>
<dbReference type="PATRIC" id="fig|161398.10.peg.4027"/>
<organism evidence="2 3">
    <name type="scientific">Pseudoalteromonas phenolica</name>
    <dbReference type="NCBI Taxonomy" id="161398"/>
    <lineage>
        <taxon>Bacteria</taxon>
        <taxon>Pseudomonadati</taxon>
        <taxon>Pseudomonadota</taxon>
        <taxon>Gammaproteobacteria</taxon>
        <taxon>Alteromonadales</taxon>
        <taxon>Pseudoalteromonadaceae</taxon>
        <taxon>Pseudoalteromonas</taxon>
    </lineage>
</organism>